<dbReference type="SUPFAM" id="SSF53448">
    <property type="entry name" value="Nucleotide-diphospho-sugar transferases"/>
    <property type="match status" value="1"/>
</dbReference>
<dbReference type="Proteomes" id="UP000245839">
    <property type="component" value="Unassembled WGS sequence"/>
</dbReference>
<evidence type="ECO:0000256" key="1">
    <source>
        <dbReference type="ARBA" id="ARBA00006739"/>
    </source>
</evidence>
<protein>
    <submittedName>
        <fullName evidence="5">GT2 family glycosyltransferase</fullName>
    </submittedName>
    <submittedName>
        <fullName evidence="6">Glycosyltransferase, GT2 family</fullName>
    </submittedName>
</protein>
<reference evidence="5 7" key="3">
    <citation type="submission" date="2018-03" db="EMBL/GenBank/DDBJ databases">
        <title>Genomic Encyclopedia of Archaeal and Bacterial Type Strains, Phase II (KMG-II): from individual species to whole genera.</title>
        <authorList>
            <person name="Goeker M."/>
        </authorList>
    </citation>
    <scope>NUCLEOTIDE SEQUENCE [LARGE SCALE GENOMIC DNA]</scope>
    <source>
        <strain evidence="5 7">DSM 25227</strain>
    </source>
</reference>
<evidence type="ECO:0000313" key="6">
    <source>
        <dbReference type="EMBL" id="SSA50702.1"/>
    </source>
</evidence>
<dbReference type="InterPro" id="IPR029044">
    <property type="entry name" value="Nucleotide-diphossugar_trans"/>
</dbReference>
<evidence type="ECO:0000313" key="5">
    <source>
        <dbReference type="EMBL" id="PWJ12894.1"/>
    </source>
</evidence>
<dbReference type="GO" id="GO:0016757">
    <property type="term" value="F:glycosyltransferase activity"/>
    <property type="evidence" value="ECO:0007669"/>
    <property type="project" value="UniProtKB-KW"/>
</dbReference>
<gene>
    <name evidence="5" type="ORF">BCF38_11530</name>
    <name evidence="6" type="ORF">SAMN05421539_11530</name>
</gene>
<evidence type="ECO:0000313" key="8">
    <source>
        <dbReference type="Proteomes" id="UP000251571"/>
    </source>
</evidence>
<dbReference type="PANTHER" id="PTHR43179:SF12">
    <property type="entry name" value="GALACTOFURANOSYLTRANSFERASE GLFT2"/>
    <property type="match status" value="1"/>
</dbReference>
<keyword evidence="7" id="KW-1185">Reference proteome</keyword>
<dbReference type="AlphaFoldDB" id="A0A2Y9C317"/>
<dbReference type="InterPro" id="IPR001173">
    <property type="entry name" value="Glyco_trans_2-like"/>
</dbReference>
<sequence length="295" mass="31607">MGDTAPELAIIIPHRDDHARLARCLEALTARPEALEGVEIVVADNGSVPPPEIGAAPVRLVHAPRPGAAHARNAGVAATRAPRLAFLDADCVPQPGWLAHARALPVEGAVVGGRIDLFDETPPPRSGAEAFERVFAFRQRAYIERHGFSVTANLLTTRAVFEMTGPFRAGLSEDKDWCHRAVAAGARLRYDDALAVAHPARSDWPALAGKWRRLTQEGFGLTDGSARARLGWGLRALAMPFSVAAHAPRVLRHPGLAAGERGRALATLARLRLARCGWMLAQALHGRPTGRGRPS</sequence>
<accession>A0A2Y9C317</accession>
<dbReference type="Gene3D" id="3.90.550.10">
    <property type="entry name" value="Spore Coat Polysaccharide Biosynthesis Protein SpsA, Chain A"/>
    <property type="match status" value="1"/>
</dbReference>
<dbReference type="EMBL" id="UETC01000015">
    <property type="protein sequence ID" value="SSA50702.1"/>
    <property type="molecule type" value="Genomic_DNA"/>
</dbReference>
<name>A0A2Y9C317_9RHOB</name>
<dbReference type="Pfam" id="PF00535">
    <property type="entry name" value="Glycos_transf_2"/>
    <property type="match status" value="1"/>
</dbReference>
<dbReference type="RefSeq" id="WP_109566065.1">
    <property type="nucleotide sequence ID" value="NZ_QGDJ01000015.1"/>
</dbReference>
<evidence type="ECO:0000259" key="4">
    <source>
        <dbReference type="Pfam" id="PF00535"/>
    </source>
</evidence>
<keyword evidence="2" id="KW-0328">Glycosyltransferase</keyword>
<dbReference type="EMBL" id="QGDJ01000015">
    <property type="protein sequence ID" value="PWJ12894.1"/>
    <property type="molecule type" value="Genomic_DNA"/>
</dbReference>
<dbReference type="PANTHER" id="PTHR43179">
    <property type="entry name" value="RHAMNOSYLTRANSFERASE WBBL"/>
    <property type="match status" value="1"/>
</dbReference>
<reference evidence="6" key="2">
    <citation type="submission" date="2016-10" db="EMBL/GenBank/DDBJ databases">
        <authorList>
            <person name="Cai Z."/>
        </authorList>
    </citation>
    <scope>NUCLEOTIDE SEQUENCE [LARGE SCALE GENOMIC DNA]</scope>
    <source>
        <strain evidence="6">DSM 25227</strain>
    </source>
</reference>
<dbReference type="Proteomes" id="UP000251571">
    <property type="component" value="Unassembled WGS sequence"/>
</dbReference>
<keyword evidence="3 6" id="KW-0808">Transferase</keyword>
<dbReference type="OrthoDB" id="6653642at2"/>
<reference evidence="8" key="1">
    <citation type="submission" date="2016-10" db="EMBL/GenBank/DDBJ databases">
        <authorList>
            <person name="Varghese N."/>
            <person name="Submissions S."/>
        </authorList>
    </citation>
    <scope>NUCLEOTIDE SEQUENCE [LARGE SCALE GENOMIC DNA]</scope>
    <source>
        <strain evidence="8">DSM 25227</strain>
    </source>
</reference>
<evidence type="ECO:0000313" key="7">
    <source>
        <dbReference type="Proteomes" id="UP000245839"/>
    </source>
</evidence>
<organism evidence="6 8">
    <name type="scientific">Jannaschia seohaensis</name>
    <dbReference type="NCBI Taxonomy" id="475081"/>
    <lineage>
        <taxon>Bacteria</taxon>
        <taxon>Pseudomonadati</taxon>
        <taxon>Pseudomonadota</taxon>
        <taxon>Alphaproteobacteria</taxon>
        <taxon>Rhodobacterales</taxon>
        <taxon>Roseobacteraceae</taxon>
        <taxon>Jannaschia</taxon>
    </lineage>
</organism>
<evidence type="ECO:0000256" key="3">
    <source>
        <dbReference type="ARBA" id="ARBA00022679"/>
    </source>
</evidence>
<comment type="similarity">
    <text evidence="1">Belongs to the glycosyltransferase 2 family.</text>
</comment>
<proteinExistence type="inferred from homology"/>
<evidence type="ECO:0000256" key="2">
    <source>
        <dbReference type="ARBA" id="ARBA00022676"/>
    </source>
</evidence>
<feature type="domain" description="Glycosyltransferase 2-like" evidence="4">
    <location>
        <begin position="10"/>
        <end position="129"/>
    </location>
</feature>